<organism evidence="7 8">
    <name type="scientific">Daphnia pulex</name>
    <name type="common">Water flea</name>
    <dbReference type="NCBI Taxonomy" id="6669"/>
    <lineage>
        <taxon>Eukaryota</taxon>
        <taxon>Metazoa</taxon>
        <taxon>Ecdysozoa</taxon>
        <taxon>Arthropoda</taxon>
        <taxon>Crustacea</taxon>
        <taxon>Branchiopoda</taxon>
        <taxon>Diplostraca</taxon>
        <taxon>Cladocera</taxon>
        <taxon>Anomopoda</taxon>
        <taxon>Daphniidae</taxon>
        <taxon>Daphnia</taxon>
    </lineage>
</organism>
<evidence type="ECO:0000313" key="7">
    <source>
        <dbReference type="EMBL" id="EFX68542.1"/>
    </source>
</evidence>
<dbReference type="OrthoDB" id="6159137at2759"/>
<dbReference type="SUPFAM" id="SSF54928">
    <property type="entry name" value="RNA-binding domain, RBD"/>
    <property type="match status" value="1"/>
</dbReference>
<feature type="coiled-coil region" evidence="4">
    <location>
        <begin position="318"/>
        <end position="390"/>
    </location>
</feature>
<dbReference type="InterPro" id="IPR000504">
    <property type="entry name" value="RRM_dom"/>
</dbReference>
<feature type="non-terminal residue" evidence="7">
    <location>
        <position position="432"/>
    </location>
</feature>
<dbReference type="EMBL" id="GL732653">
    <property type="protein sequence ID" value="EFX68542.1"/>
    <property type="molecule type" value="Genomic_DNA"/>
</dbReference>
<evidence type="ECO:0000313" key="8">
    <source>
        <dbReference type="Proteomes" id="UP000000305"/>
    </source>
</evidence>
<feature type="region of interest" description="Disordered" evidence="5">
    <location>
        <begin position="26"/>
        <end position="65"/>
    </location>
</feature>
<reference evidence="7 8" key="1">
    <citation type="journal article" date="2011" name="Science">
        <title>The ecoresponsive genome of Daphnia pulex.</title>
        <authorList>
            <person name="Colbourne J.K."/>
            <person name="Pfrender M.E."/>
            <person name="Gilbert D."/>
            <person name="Thomas W.K."/>
            <person name="Tucker A."/>
            <person name="Oakley T.H."/>
            <person name="Tokishita S."/>
            <person name="Aerts A."/>
            <person name="Arnold G.J."/>
            <person name="Basu M.K."/>
            <person name="Bauer D.J."/>
            <person name="Caceres C.E."/>
            <person name="Carmel L."/>
            <person name="Casola C."/>
            <person name="Choi J.H."/>
            <person name="Detter J.C."/>
            <person name="Dong Q."/>
            <person name="Dusheyko S."/>
            <person name="Eads B.D."/>
            <person name="Frohlich T."/>
            <person name="Geiler-Samerotte K.A."/>
            <person name="Gerlach D."/>
            <person name="Hatcher P."/>
            <person name="Jogdeo S."/>
            <person name="Krijgsveld J."/>
            <person name="Kriventseva E.V."/>
            <person name="Kultz D."/>
            <person name="Laforsch C."/>
            <person name="Lindquist E."/>
            <person name="Lopez J."/>
            <person name="Manak J.R."/>
            <person name="Muller J."/>
            <person name="Pangilinan J."/>
            <person name="Patwardhan R.P."/>
            <person name="Pitluck S."/>
            <person name="Pritham E.J."/>
            <person name="Rechtsteiner A."/>
            <person name="Rho M."/>
            <person name="Rogozin I.B."/>
            <person name="Sakarya O."/>
            <person name="Salamov A."/>
            <person name="Schaack S."/>
            <person name="Shapiro H."/>
            <person name="Shiga Y."/>
            <person name="Skalitzky C."/>
            <person name="Smith Z."/>
            <person name="Souvorov A."/>
            <person name="Sung W."/>
            <person name="Tang Z."/>
            <person name="Tsuchiya D."/>
            <person name="Tu H."/>
            <person name="Vos H."/>
            <person name="Wang M."/>
            <person name="Wolf Y.I."/>
            <person name="Yamagata H."/>
            <person name="Yamada T."/>
            <person name="Ye Y."/>
            <person name="Shaw J.R."/>
            <person name="Andrews J."/>
            <person name="Crease T.J."/>
            <person name="Tang H."/>
            <person name="Lucas S.M."/>
            <person name="Robertson H.M."/>
            <person name="Bork P."/>
            <person name="Koonin E.V."/>
            <person name="Zdobnov E.M."/>
            <person name="Grigoriev I.V."/>
            <person name="Lynch M."/>
            <person name="Boore J.L."/>
        </authorList>
    </citation>
    <scope>NUCLEOTIDE SEQUENCE [LARGE SCALE GENOMIC DNA]</scope>
</reference>
<dbReference type="InterPro" id="IPR035979">
    <property type="entry name" value="RBD_domain_sf"/>
</dbReference>
<gene>
    <name evidence="7" type="ORF">DAPPUDRAFT_228924</name>
</gene>
<proteinExistence type="predicted"/>
<dbReference type="PANTHER" id="PTHR15683:SF8">
    <property type="entry name" value="SCAFFOLD ATTACHMENT FACTOR B, ISOFORM B"/>
    <property type="match status" value="1"/>
</dbReference>
<dbReference type="KEGG" id="dpx:DAPPUDRAFT_228924"/>
<dbReference type="GO" id="GO:0043565">
    <property type="term" value="F:sequence-specific DNA binding"/>
    <property type="evidence" value="ECO:0000318"/>
    <property type="project" value="GO_Central"/>
</dbReference>
<dbReference type="InterPro" id="IPR012677">
    <property type="entry name" value="Nucleotide-bd_a/b_plait_sf"/>
</dbReference>
<protein>
    <recommendedName>
        <fullName evidence="6">RRM domain-containing protein</fullName>
    </recommendedName>
</protein>
<accession>E9HI98</accession>
<evidence type="ECO:0000256" key="4">
    <source>
        <dbReference type="SAM" id="Coils"/>
    </source>
</evidence>
<keyword evidence="8" id="KW-1185">Reference proteome</keyword>
<evidence type="ECO:0000259" key="6">
    <source>
        <dbReference type="SMART" id="SM00360"/>
    </source>
</evidence>
<dbReference type="HOGENOM" id="CLU_635500_0_0_1"/>
<feature type="compositionally biased region" description="Polar residues" evidence="5">
    <location>
        <begin position="197"/>
        <end position="207"/>
    </location>
</feature>
<dbReference type="OMA" id="IRVECKE"/>
<feature type="region of interest" description="Disordered" evidence="5">
    <location>
        <begin position="176"/>
        <end position="235"/>
    </location>
</feature>
<dbReference type="GO" id="GO:0050684">
    <property type="term" value="P:regulation of mRNA processing"/>
    <property type="evidence" value="ECO:0000318"/>
    <property type="project" value="GO_Central"/>
</dbReference>
<sequence>MSKSRGDTILGKIVNKKECLPKLARQKYPEQTSCSTSTKTSPIEKREPQGNVLGQEAKTNNPISDNDWKRNLYVRGLSTSTRPKDLQKHLLKVTGAETVACSLIPGEPYYFKITMATSKDASKCIRLLNGTKLFGRKIRVECKERALIGDIARSRSNSFDKELKELNLLVNKNDSKANGTKLRNRRRSRSHDRELKSSGTDRNQKIVSMSKETKMRSKSRERNRERSRSPVKRRHRRMPSIYWDIPPLGYEYMTPMQYKAMRAQVLTTQMQGELFVDNTISTGSVEMENTSYIVPEGCIVHKLFIGGLLSHLNQDYVEELLECERRQLEEKIQFEKEREWQRIERETLEREKIEMQRERERFEREQRIEKEKIKAEREELKRRQARSIAKKENLICASKTTNQGPMPMMTPVIEKPSVPIIVRLPLQFRSKL</sequence>
<feature type="domain" description="RRM" evidence="6">
    <location>
        <begin position="71"/>
        <end position="141"/>
    </location>
</feature>
<dbReference type="AlphaFoldDB" id="E9HI98"/>
<evidence type="ECO:0000256" key="3">
    <source>
        <dbReference type="ARBA" id="ARBA00023242"/>
    </source>
</evidence>
<keyword evidence="4" id="KW-0175">Coiled coil</keyword>
<feature type="compositionally biased region" description="Basic and acidic residues" evidence="5">
    <location>
        <begin position="211"/>
        <end position="228"/>
    </location>
</feature>
<dbReference type="InParanoid" id="E9HI98"/>
<dbReference type="eggNOG" id="KOG4661">
    <property type="taxonomic scope" value="Eukaryota"/>
</dbReference>
<evidence type="ECO:0000256" key="2">
    <source>
        <dbReference type="ARBA" id="ARBA00022884"/>
    </source>
</evidence>
<dbReference type="Gene3D" id="3.30.70.330">
    <property type="match status" value="1"/>
</dbReference>
<evidence type="ECO:0000256" key="5">
    <source>
        <dbReference type="SAM" id="MobiDB-lite"/>
    </source>
</evidence>
<feature type="compositionally biased region" description="Polar residues" evidence="5">
    <location>
        <begin position="29"/>
        <end position="41"/>
    </location>
</feature>
<dbReference type="Proteomes" id="UP000000305">
    <property type="component" value="Unassembled WGS sequence"/>
</dbReference>
<comment type="subcellular location">
    <subcellularLocation>
        <location evidence="1">Nucleus</location>
    </subcellularLocation>
</comment>
<keyword evidence="2" id="KW-0694">RNA-binding</keyword>
<name>E9HI98_DAPPU</name>
<evidence type="ECO:0000256" key="1">
    <source>
        <dbReference type="ARBA" id="ARBA00004123"/>
    </source>
</evidence>
<dbReference type="GO" id="GO:0006357">
    <property type="term" value="P:regulation of transcription by RNA polymerase II"/>
    <property type="evidence" value="ECO:0000318"/>
    <property type="project" value="GO_Central"/>
</dbReference>
<keyword evidence="3" id="KW-0539">Nucleus</keyword>
<dbReference type="SMART" id="SM00360">
    <property type="entry name" value="RRM"/>
    <property type="match status" value="1"/>
</dbReference>
<dbReference type="GO" id="GO:0003723">
    <property type="term" value="F:RNA binding"/>
    <property type="evidence" value="ECO:0007669"/>
    <property type="project" value="UniProtKB-KW"/>
</dbReference>
<dbReference type="InterPro" id="IPR051738">
    <property type="entry name" value="SAF_Modulators"/>
</dbReference>
<dbReference type="PANTHER" id="PTHR15683">
    <property type="entry name" value="SCAFFOLD ATTACHMENT FACTOR B-RELATED"/>
    <property type="match status" value="1"/>
</dbReference>
<dbReference type="STRING" id="6669.E9HI98"/>
<dbReference type="GO" id="GO:0005634">
    <property type="term" value="C:nucleus"/>
    <property type="evidence" value="ECO:0000318"/>
    <property type="project" value="GO_Central"/>
</dbReference>